<evidence type="ECO:0000313" key="1">
    <source>
        <dbReference type="EMBL" id="VEL34109.1"/>
    </source>
</evidence>
<sequence>MIRYRRDDEPSSAAVAVAITASNNTNNRLRLNGHILHCLNRSNDMQLSQNGRKQLQFLVPPHFAIFATLQLRGVERSLKSFPIKN</sequence>
<name>A0A448XDD9_9PLAT</name>
<dbReference type="EMBL" id="CAAALY010247000">
    <property type="protein sequence ID" value="VEL34109.1"/>
    <property type="molecule type" value="Genomic_DNA"/>
</dbReference>
<organism evidence="1 2">
    <name type="scientific">Protopolystoma xenopodis</name>
    <dbReference type="NCBI Taxonomy" id="117903"/>
    <lineage>
        <taxon>Eukaryota</taxon>
        <taxon>Metazoa</taxon>
        <taxon>Spiralia</taxon>
        <taxon>Lophotrochozoa</taxon>
        <taxon>Platyhelminthes</taxon>
        <taxon>Monogenea</taxon>
        <taxon>Polyopisthocotylea</taxon>
        <taxon>Polystomatidea</taxon>
        <taxon>Polystomatidae</taxon>
        <taxon>Protopolystoma</taxon>
    </lineage>
</organism>
<evidence type="ECO:0000313" key="2">
    <source>
        <dbReference type="Proteomes" id="UP000784294"/>
    </source>
</evidence>
<reference evidence="1" key="1">
    <citation type="submission" date="2018-11" db="EMBL/GenBank/DDBJ databases">
        <authorList>
            <consortium name="Pathogen Informatics"/>
        </authorList>
    </citation>
    <scope>NUCLEOTIDE SEQUENCE</scope>
</reference>
<comment type="caution">
    <text evidence="1">The sequence shown here is derived from an EMBL/GenBank/DDBJ whole genome shotgun (WGS) entry which is preliminary data.</text>
</comment>
<gene>
    <name evidence="1" type="ORF">PXEA_LOCUS27549</name>
</gene>
<keyword evidence="2" id="KW-1185">Reference proteome</keyword>
<protein>
    <submittedName>
        <fullName evidence="1">Uncharacterized protein</fullName>
    </submittedName>
</protein>
<accession>A0A448XDD9</accession>
<dbReference type="AlphaFoldDB" id="A0A448XDD9"/>
<proteinExistence type="predicted"/>
<dbReference type="Proteomes" id="UP000784294">
    <property type="component" value="Unassembled WGS sequence"/>
</dbReference>